<evidence type="ECO:0000313" key="2">
    <source>
        <dbReference type="Proteomes" id="UP001497382"/>
    </source>
</evidence>
<name>A0AAV2B570_9ARAC</name>
<proteinExistence type="predicted"/>
<accession>A0AAV2B570</accession>
<sequence length="44" mass="4371">MNIGPDVAFHIEEDAANAASLIPGRAVQPGLQPVGGSPVGGFRG</sequence>
<organism evidence="1 2">
    <name type="scientific">Larinioides sclopetarius</name>
    <dbReference type="NCBI Taxonomy" id="280406"/>
    <lineage>
        <taxon>Eukaryota</taxon>
        <taxon>Metazoa</taxon>
        <taxon>Ecdysozoa</taxon>
        <taxon>Arthropoda</taxon>
        <taxon>Chelicerata</taxon>
        <taxon>Arachnida</taxon>
        <taxon>Araneae</taxon>
        <taxon>Araneomorphae</taxon>
        <taxon>Entelegynae</taxon>
        <taxon>Araneoidea</taxon>
        <taxon>Araneidae</taxon>
        <taxon>Larinioides</taxon>
    </lineage>
</organism>
<dbReference type="EMBL" id="CAXIEN010000269">
    <property type="protein sequence ID" value="CAL1290729.1"/>
    <property type="molecule type" value="Genomic_DNA"/>
</dbReference>
<reference evidence="1 2" key="1">
    <citation type="submission" date="2024-04" db="EMBL/GenBank/DDBJ databases">
        <authorList>
            <person name="Rising A."/>
            <person name="Reimegard J."/>
            <person name="Sonavane S."/>
            <person name="Akerstrom W."/>
            <person name="Nylinder S."/>
            <person name="Hedman E."/>
            <person name="Kallberg Y."/>
        </authorList>
    </citation>
    <scope>NUCLEOTIDE SEQUENCE [LARGE SCALE GENOMIC DNA]</scope>
</reference>
<gene>
    <name evidence="1" type="ORF">LARSCL_LOCUS16666</name>
</gene>
<keyword evidence="2" id="KW-1185">Reference proteome</keyword>
<comment type="caution">
    <text evidence="1">The sequence shown here is derived from an EMBL/GenBank/DDBJ whole genome shotgun (WGS) entry which is preliminary data.</text>
</comment>
<protein>
    <submittedName>
        <fullName evidence="1">Uncharacterized protein</fullName>
    </submittedName>
</protein>
<evidence type="ECO:0000313" key="1">
    <source>
        <dbReference type="EMBL" id="CAL1290729.1"/>
    </source>
</evidence>
<dbReference type="Proteomes" id="UP001497382">
    <property type="component" value="Unassembled WGS sequence"/>
</dbReference>
<dbReference type="AlphaFoldDB" id="A0AAV2B570"/>